<evidence type="ECO:0000259" key="9">
    <source>
        <dbReference type="Pfam" id="PF00082"/>
    </source>
</evidence>
<evidence type="ECO:0000256" key="5">
    <source>
        <dbReference type="ARBA" id="ARBA00022825"/>
    </source>
</evidence>
<comment type="caution">
    <text evidence="11">The sequence shown here is derived from an EMBL/GenBank/DDBJ whole genome shotgun (WGS) entry which is preliminary data.</text>
</comment>
<dbReference type="InterPro" id="IPR023828">
    <property type="entry name" value="Peptidase_S8_Ser-AS"/>
</dbReference>
<dbReference type="InterPro" id="IPR000209">
    <property type="entry name" value="Peptidase_S8/S53_dom"/>
</dbReference>
<dbReference type="PROSITE" id="PS00137">
    <property type="entry name" value="SUBTILASE_HIS"/>
    <property type="match status" value="1"/>
</dbReference>
<dbReference type="PRINTS" id="PR00723">
    <property type="entry name" value="SUBTILISIN"/>
</dbReference>
<dbReference type="FunFam" id="3.40.50.200:FF:000007">
    <property type="entry name" value="Subtilisin-like serine protease"/>
    <property type="match status" value="1"/>
</dbReference>
<dbReference type="InterPro" id="IPR022398">
    <property type="entry name" value="Peptidase_S8_His-AS"/>
</dbReference>
<dbReference type="Pfam" id="PF05922">
    <property type="entry name" value="Inhibitor_I9"/>
    <property type="match status" value="1"/>
</dbReference>
<proteinExistence type="inferred from homology"/>
<evidence type="ECO:0000259" key="10">
    <source>
        <dbReference type="Pfam" id="PF05922"/>
    </source>
</evidence>
<evidence type="ECO:0000256" key="1">
    <source>
        <dbReference type="ARBA" id="ARBA00011073"/>
    </source>
</evidence>
<evidence type="ECO:0000313" key="12">
    <source>
        <dbReference type="Proteomes" id="UP000827724"/>
    </source>
</evidence>
<feature type="active site" description="Charge relay system" evidence="6">
    <location>
        <position position="192"/>
    </location>
</feature>
<dbReference type="OrthoDB" id="206201at2759"/>
<feature type="active site" description="Charge relay system" evidence="6">
    <location>
        <position position="161"/>
    </location>
</feature>
<reference evidence="11" key="1">
    <citation type="submission" date="2021-08" db="EMBL/GenBank/DDBJ databases">
        <title>Chromosome-Level Trichoderma cornu-damae using Hi-C Data.</title>
        <authorList>
            <person name="Kim C.S."/>
        </authorList>
    </citation>
    <scope>NUCLEOTIDE SEQUENCE</scope>
    <source>
        <strain evidence="11">KA19-0412C</strain>
    </source>
</reference>
<dbReference type="PANTHER" id="PTHR43806:SF58">
    <property type="entry name" value="ALKALINE PROTEASE 1-RELATED"/>
    <property type="match status" value="1"/>
</dbReference>
<keyword evidence="12" id="KW-1185">Reference proteome</keyword>
<keyword evidence="4 6" id="KW-0378">Hydrolase</keyword>
<dbReference type="EMBL" id="JAIWOZ010000002">
    <property type="protein sequence ID" value="KAH6609761.1"/>
    <property type="molecule type" value="Genomic_DNA"/>
</dbReference>
<evidence type="ECO:0000313" key="11">
    <source>
        <dbReference type="EMBL" id="KAH6609761.1"/>
    </source>
</evidence>
<dbReference type="InterPro" id="IPR036852">
    <property type="entry name" value="Peptidase_S8/S53_dom_sf"/>
</dbReference>
<evidence type="ECO:0000256" key="7">
    <source>
        <dbReference type="RuleBase" id="RU003355"/>
    </source>
</evidence>
<keyword evidence="5 6" id="KW-0720">Serine protease</keyword>
<dbReference type="GO" id="GO:0005576">
    <property type="term" value="C:extracellular region"/>
    <property type="evidence" value="ECO:0007669"/>
    <property type="project" value="UniProtKB-ARBA"/>
</dbReference>
<dbReference type="InterPro" id="IPR023827">
    <property type="entry name" value="Peptidase_S8_Asp-AS"/>
</dbReference>
<dbReference type="InterPro" id="IPR050131">
    <property type="entry name" value="Peptidase_S8_subtilisin-like"/>
</dbReference>
<feature type="domain" description="Inhibitor I9" evidence="10">
    <location>
        <begin position="37"/>
        <end position="119"/>
    </location>
</feature>
<gene>
    <name evidence="11" type="ORF">Trco_003107</name>
</gene>
<dbReference type="Gene3D" id="3.30.70.80">
    <property type="entry name" value="Peptidase S8 propeptide/proteinase inhibitor I9"/>
    <property type="match status" value="1"/>
</dbReference>
<feature type="chain" id="PRO_5040406740" evidence="8">
    <location>
        <begin position="21"/>
        <end position="404"/>
    </location>
</feature>
<dbReference type="InterPro" id="IPR015500">
    <property type="entry name" value="Peptidase_S8_subtilisin-rel"/>
</dbReference>
<keyword evidence="3 8" id="KW-0732">Signal</keyword>
<dbReference type="PANTHER" id="PTHR43806">
    <property type="entry name" value="PEPTIDASE S8"/>
    <property type="match status" value="1"/>
</dbReference>
<dbReference type="Gene3D" id="3.40.50.200">
    <property type="entry name" value="Peptidase S8/S53 domain"/>
    <property type="match status" value="1"/>
</dbReference>
<dbReference type="Pfam" id="PF00082">
    <property type="entry name" value="Peptidase_S8"/>
    <property type="match status" value="1"/>
</dbReference>
<sequence length="404" mass="43612">MAWLQKLALLVVALLPCIAAVPIVNSKNHPDLLTEGKYIITLQDSLSPSEFKAHISRISAVQYRNSLGRKQQGYSGIQKTYAIGDFRAYAGAFDKDTIQAIRNDTKVAEVEPDAIYTLQGSTEFQHNAPWGLAALSSKRRNTATYKYDKSAGNGTFAYILDSGINVKHVEFEGRASNGYNSINNDFTDVNGHGTHVAGIIGSKTFGVAKKANLIAVKVFLNNESMISFILEGFEWAINDIRTKGRQSRSVINMSLGGKFSPALNRAVESAFSMGIATVVAAGNGAHPVRSTSPASAPNALTVGAIDADWNEWEYSNFGPEVNILAPGVQIESTFISTDTATRKLTGTSMAAPHVAGLALYLAALEDFETPAKMRERILSLGTKDRIRGLKNENPNLIANNGARK</sequence>
<dbReference type="GO" id="GO:0006508">
    <property type="term" value="P:proteolysis"/>
    <property type="evidence" value="ECO:0007669"/>
    <property type="project" value="UniProtKB-KW"/>
</dbReference>
<feature type="active site" description="Charge relay system" evidence="6">
    <location>
        <position position="348"/>
    </location>
</feature>
<keyword evidence="2 6" id="KW-0645">Protease</keyword>
<dbReference type="CDD" id="cd04077">
    <property type="entry name" value="Peptidases_S8_PCSK9_ProteinaseK_like"/>
    <property type="match status" value="1"/>
</dbReference>
<dbReference type="AlphaFoldDB" id="A0A9P8QP15"/>
<evidence type="ECO:0000256" key="4">
    <source>
        <dbReference type="ARBA" id="ARBA00022801"/>
    </source>
</evidence>
<dbReference type="PROSITE" id="PS00138">
    <property type="entry name" value="SUBTILASE_SER"/>
    <property type="match status" value="1"/>
</dbReference>
<dbReference type="PROSITE" id="PS51892">
    <property type="entry name" value="SUBTILASE"/>
    <property type="match status" value="1"/>
</dbReference>
<evidence type="ECO:0000256" key="8">
    <source>
        <dbReference type="SAM" id="SignalP"/>
    </source>
</evidence>
<feature type="signal peptide" evidence="8">
    <location>
        <begin position="1"/>
        <end position="20"/>
    </location>
</feature>
<dbReference type="GO" id="GO:0004252">
    <property type="term" value="F:serine-type endopeptidase activity"/>
    <property type="evidence" value="ECO:0007669"/>
    <property type="project" value="UniProtKB-UniRule"/>
</dbReference>
<protein>
    <submittedName>
        <fullName evidence="11">Uncharacterized protein</fullName>
    </submittedName>
</protein>
<evidence type="ECO:0000256" key="2">
    <source>
        <dbReference type="ARBA" id="ARBA00022670"/>
    </source>
</evidence>
<dbReference type="InterPro" id="IPR034193">
    <property type="entry name" value="PCSK9_ProteinaseK-like"/>
</dbReference>
<evidence type="ECO:0000256" key="3">
    <source>
        <dbReference type="ARBA" id="ARBA00022729"/>
    </source>
</evidence>
<dbReference type="Proteomes" id="UP000827724">
    <property type="component" value="Unassembled WGS sequence"/>
</dbReference>
<dbReference type="InterPro" id="IPR010259">
    <property type="entry name" value="S8pro/Inhibitor_I9"/>
</dbReference>
<dbReference type="SUPFAM" id="SSF54897">
    <property type="entry name" value="Protease propeptides/inhibitors"/>
    <property type="match status" value="1"/>
</dbReference>
<feature type="domain" description="Peptidase S8/S53" evidence="9">
    <location>
        <begin position="153"/>
        <end position="378"/>
    </location>
</feature>
<organism evidence="11 12">
    <name type="scientific">Trichoderma cornu-damae</name>
    <dbReference type="NCBI Taxonomy" id="654480"/>
    <lineage>
        <taxon>Eukaryota</taxon>
        <taxon>Fungi</taxon>
        <taxon>Dikarya</taxon>
        <taxon>Ascomycota</taxon>
        <taxon>Pezizomycotina</taxon>
        <taxon>Sordariomycetes</taxon>
        <taxon>Hypocreomycetidae</taxon>
        <taxon>Hypocreales</taxon>
        <taxon>Hypocreaceae</taxon>
        <taxon>Trichoderma</taxon>
    </lineage>
</organism>
<dbReference type="PROSITE" id="PS00136">
    <property type="entry name" value="SUBTILASE_ASP"/>
    <property type="match status" value="1"/>
</dbReference>
<dbReference type="InterPro" id="IPR037045">
    <property type="entry name" value="S8pro/Inhibitor_I9_sf"/>
</dbReference>
<dbReference type="SUPFAM" id="SSF52743">
    <property type="entry name" value="Subtilisin-like"/>
    <property type="match status" value="1"/>
</dbReference>
<comment type="similarity">
    <text evidence="1 6 7">Belongs to the peptidase S8 family.</text>
</comment>
<accession>A0A9P8QP15</accession>
<name>A0A9P8QP15_9HYPO</name>
<evidence type="ECO:0000256" key="6">
    <source>
        <dbReference type="PROSITE-ProRule" id="PRU01240"/>
    </source>
</evidence>